<dbReference type="Pfam" id="PF03872">
    <property type="entry name" value="RseA_N"/>
    <property type="match status" value="1"/>
</dbReference>
<feature type="transmembrane region" description="Helical" evidence="1">
    <location>
        <begin position="89"/>
        <end position="113"/>
    </location>
</feature>
<keyword evidence="4" id="KW-1185">Reference proteome</keyword>
<dbReference type="CDD" id="cd16328">
    <property type="entry name" value="RseA_N"/>
    <property type="match status" value="1"/>
</dbReference>
<keyword evidence="1" id="KW-0812">Transmembrane</keyword>
<dbReference type="eggNOG" id="COG3073">
    <property type="taxonomic scope" value="Bacteria"/>
</dbReference>
<evidence type="ECO:0000313" key="3">
    <source>
        <dbReference type="EMBL" id="EGV32123.1"/>
    </source>
</evidence>
<dbReference type="PANTHER" id="PTHR38104:SF1">
    <property type="entry name" value="ANTI-SIGMA-E FACTOR RSEA"/>
    <property type="match status" value="1"/>
</dbReference>
<keyword evidence="1" id="KW-0472">Membrane</keyword>
<name>G2DZ96_9GAMM</name>
<dbReference type="OrthoDB" id="5298512at2"/>
<dbReference type="Gene3D" id="1.10.10.880">
    <property type="entry name" value="Anti sigma-E protein RseA, N-terminal domain"/>
    <property type="match status" value="1"/>
</dbReference>
<sequence>MTDEHKQRLSELQDGELDSTSVTRLLDDFACDPSLRGSWERYHLIGQAIRGEPLDLEHRRIADAVRCALDAEPVILAHRRRRWPGRHQLQRAAGMALAASVAFAVFLMGPMFYQDLLQDDQPVASSPRFVERAVAPASTQRWHLNRPDVANKLDLFLVTHQATAPTTGAKGMLPYATLVGYELPR</sequence>
<accession>G2DZ96</accession>
<dbReference type="SUPFAM" id="SSF89069">
    <property type="entry name" value="N-terminal, cytoplasmic domain of anti-sigmaE factor RseA"/>
    <property type="match status" value="1"/>
</dbReference>
<evidence type="ECO:0000313" key="4">
    <source>
        <dbReference type="Proteomes" id="UP000004200"/>
    </source>
</evidence>
<dbReference type="GO" id="GO:0016989">
    <property type="term" value="F:sigma factor antagonist activity"/>
    <property type="evidence" value="ECO:0007669"/>
    <property type="project" value="InterPro"/>
</dbReference>
<feature type="domain" description="Anti sigma-E protein RseA N-terminal" evidence="2">
    <location>
        <begin position="6"/>
        <end position="79"/>
    </location>
</feature>
<dbReference type="PANTHER" id="PTHR38104">
    <property type="match status" value="1"/>
</dbReference>
<comment type="caution">
    <text evidence="3">The sequence shown here is derived from an EMBL/GenBank/DDBJ whole genome shotgun (WGS) entry which is preliminary data.</text>
</comment>
<dbReference type="InterPro" id="IPR036147">
    <property type="entry name" value="Anti-sigma_E_RseA_N_sf"/>
</dbReference>
<dbReference type="EMBL" id="AFWT01000008">
    <property type="protein sequence ID" value="EGV32123.1"/>
    <property type="molecule type" value="Genomic_DNA"/>
</dbReference>
<gene>
    <name evidence="3" type="ORF">ThidrDRAFT_1359</name>
</gene>
<dbReference type="AlphaFoldDB" id="G2DZ96"/>
<organism evidence="3 4">
    <name type="scientific">Thiorhodococcus drewsii AZ1</name>
    <dbReference type="NCBI Taxonomy" id="765913"/>
    <lineage>
        <taxon>Bacteria</taxon>
        <taxon>Pseudomonadati</taxon>
        <taxon>Pseudomonadota</taxon>
        <taxon>Gammaproteobacteria</taxon>
        <taxon>Chromatiales</taxon>
        <taxon>Chromatiaceae</taxon>
        <taxon>Thiorhodococcus</taxon>
    </lineage>
</organism>
<keyword evidence="1" id="KW-1133">Transmembrane helix</keyword>
<evidence type="ECO:0000259" key="2">
    <source>
        <dbReference type="Pfam" id="PF03872"/>
    </source>
</evidence>
<reference evidence="3 4" key="1">
    <citation type="submission" date="2011-06" db="EMBL/GenBank/DDBJ databases">
        <title>The draft genome of Thiorhodococcus drewsii AZ1.</title>
        <authorList>
            <consortium name="US DOE Joint Genome Institute (JGI-PGF)"/>
            <person name="Lucas S."/>
            <person name="Han J."/>
            <person name="Lapidus A."/>
            <person name="Cheng J.-F."/>
            <person name="Goodwin L."/>
            <person name="Pitluck S."/>
            <person name="Peters L."/>
            <person name="Land M.L."/>
            <person name="Hauser L."/>
            <person name="Vogl K."/>
            <person name="Liu Z."/>
            <person name="Imhoff J."/>
            <person name="Thiel V."/>
            <person name="Frigaard N.-U."/>
            <person name="Bryant D.A."/>
            <person name="Woyke T.J."/>
        </authorList>
    </citation>
    <scope>NUCLEOTIDE SEQUENCE [LARGE SCALE GENOMIC DNA]</scope>
    <source>
        <strain evidence="3 4">AZ1</strain>
    </source>
</reference>
<dbReference type="InterPro" id="IPR005572">
    <property type="entry name" value="Anti-sigma_E_RseA_N"/>
</dbReference>
<dbReference type="RefSeq" id="WP_007040073.1">
    <property type="nucleotide sequence ID" value="NZ_AFWT01000008.1"/>
</dbReference>
<dbReference type="InterPro" id="IPR052383">
    <property type="entry name" value="Anti-sigma-E_RseA-like"/>
</dbReference>
<dbReference type="Proteomes" id="UP000004200">
    <property type="component" value="Unassembled WGS sequence"/>
</dbReference>
<dbReference type="STRING" id="765913.ThidrDRAFT_1359"/>
<proteinExistence type="predicted"/>
<protein>
    <submittedName>
        <fullName evidence="3">Anti sigma-E protein RseA family protein</fullName>
    </submittedName>
</protein>
<evidence type="ECO:0000256" key="1">
    <source>
        <dbReference type="SAM" id="Phobius"/>
    </source>
</evidence>